<feature type="domain" description="Carrier" evidence="4">
    <location>
        <begin position="913"/>
        <end position="988"/>
    </location>
</feature>
<dbReference type="InterPro" id="IPR009081">
    <property type="entry name" value="PP-bd_ACP"/>
</dbReference>
<comment type="cofactor">
    <cofactor evidence="1">
        <name>pantetheine 4'-phosphate</name>
        <dbReference type="ChEBI" id="CHEBI:47942"/>
    </cofactor>
</comment>
<dbReference type="InterPro" id="IPR000873">
    <property type="entry name" value="AMP-dep_synth/lig_dom"/>
</dbReference>
<keyword evidence="3" id="KW-0597">Phosphoprotein</keyword>
<keyword evidence="6" id="KW-1185">Reference proteome</keyword>
<dbReference type="InterPro" id="IPR020806">
    <property type="entry name" value="PKS_PP-bd"/>
</dbReference>
<dbReference type="Pfam" id="PF00975">
    <property type="entry name" value="Thioesterase"/>
    <property type="match status" value="1"/>
</dbReference>
<dbReference type="RefSeq" id="WP_345499932.1">
    <property type="nucleotide sequence ID" value="NZ_BAABJM010000010.1"/>
</dbReference>
<dbReference type="Proteomes" id="UP001500603">
    <property type="component" value="Unassembled WGS sequence"/>
</dbReference>
<dbReference type="InterPro" id="IPR029058">
    <property type="entry name" value="AB_hydrolase_fold"/>
</dbReference>
<name>A0ABP9L5Z5_9NOCA</name>
<evidence type="ECO:0000256" key="1">
    <source>
        <dbReference type="ARBA" id="ARBA00001957"/>
    </source>
</evidence>
<dbReference type="PROSITE" id="PS50075">
    <property type="entry name" value="CARRIER"/>
    <property type="match status" value="1"/>
</dbReference>
<dbReference type="InterPro" id="IPR000415">
    <property type="entry name" value="Nitroreductase-like"/>
</dbReference>
<gene>
    <name evidence="5" type="ORF">GCM10023318_61320</name>
</gene>
<dbReference type="SUPFAM" id="SSF56801">
    <property type="entry name" value="Acetyl-CoA synthetase-like"/>
    <property type="match status" value="1"/>
</dbReference>
<dbReference type="InterPro" id="IPR010071">
    <property type="entry name" value="AA_adenyl_dom"/>
</dbReference>
<evidence type="ECO:0000313" key="6">
    <source>
        <dbReference type="Proteomes" id="UP001500603"/>
    </source>
</evidence>
<dbReference type="PANTHER" id="PTHR45527">
    <property type="entry name" value="NONRIBOSOMAL PEPTIDE SYNTHETASE"/>
    <property type="match status" value="1"/>
</dbReference>
<dbReference type="NCBIfam" id="TIGR01733">
    <property type="entry name" value="AA-adenyl-dom"/>
    <property type="match status" value="1"/>
</dbReference>
<dbReference type="Gene3D" id="3.40.50.1820">
    <property type="entry name" value="alpha/beta hydrolase"/>
    <property type="match status" value="1"/>
</dbReference>
<dbReference type="Pfam" id="PF00501">
    <property type="entry name" value="AMP-binding"/>
    <property type="match status" value="1"/>
</dbReference>
<dbReference type="Gene3D" id="3.40.109.10">
    <property type="entry name" value="NADH Oxidase"/>
    <property type="match status" value="1"/>
</dbReference>
<evidence type="ECO:0000256" key="3">
    <source>
        <dbReference type="ARBA" id="ARBA00022553"/>
    </source>
</evidence>
<evidence type="ECO:0000259" key="4">
    <source>
        <dbReference type="PROSITE" id="PS50075"/>
    </source>
</evidence>
<evidence type="ECO:0000256" key="2">
    <source>
        <dbReference type="ARBA" id="ARBA00022450"/>
    </source>
</evidence>
<dbReference type="SUPFAM" id="SSF53474">
    <property type="entry name" value="alpha/beta-Hydrolases"/>
    <property type="match status" value="1"/>
</dbReference>
<dbReference type="Gene3D" id="3.40.50.12780">
    <property type="entry name" value="N-terminal domain of ligase-like"/>
    <property type="match status" value="1"/>
</dbReference>
<reference evidence="6" key="1">
    <citation type="journal article" date="2019" name="Int. J. Syst. Evol. Microbiol.">
        <title>The Global Catalogue of Microorganisms (GCM) 10K type strain sequencing project: providing services to taxonomists for standard genome sequencing and annotation.</title>
        <authorList>
            <consortium name="The Broad Institute Genomics Platform"/>
            <consortium name="The Broad Institute Genome Sequencing Center for Infectious Disease"/>
            <person name="Wu L."/>
            <person name="Ma J."/>
        </authorList>
    </citation>
    <scope>NUCLEOTIDE SEQUENCE [LARGE SCALE GENOMIC DNA]</scope>
    <source>
        <strain evidence="6">JCM 18298</strain>
    </source>
</reference>
<protein>
    <recommendedName>
        <fullName evidence="4">Carrier domain-containing protein</fullName>
    </recommendedName>
</protein>
<sequence>MAARNLLDLLETQVRRHPESIACVDDSRALSYRELHERARSGAAALREAGVSAGDHVGVFLHPSVDLIGAVWAILRASASYVPLSVDYPAERLSYMAADSGLRVVITDGDSDATARRILPARVRTVRVDAVADRATELPPHPPGPASAYTIYTSGTTGTPKGVVIAHHAITNQMSWLADELGLGPGSRILLKTPVGFDAAQWELLANACGATIVVAPAGTHTSPEDLVEYVRREAITILQCVPTMWAELVAAPELAAAGTLHTVVSGGEALSVPLAERLRSALPGPRKINLYGPTETTINATWFDFTDAALTGTATVPIGRAVRGCTSVVVDESGRPVADDTVGELLVGGVQVAAGYLGLPEVTARRFVEFPDGAHTRRMYRTGDLVRRRGDGVLEFVGRNDEQVKVNGHRVETNEVRVSIEAHHWVRAAAVVPVTSERGVTRLAGFVELDPDEAPLMDQGRDARHHRSKSTHLQVSAQLADLAVRVCADEPEFTLAGAEPDADQRRRVFARKTYRTFAERPIDLSVIRSALDLVPGDSRPAVDPARVEALTAARLGSLLRWFGPFHSRERLLPKYSYASPGALNATQIYLETDGVPGLAAGTYYFHPLRHSLFRVGAATRSGVRLHLVGVPEAIESVYATNVREVLHFEAGHILGVLDEVAAEYGWRVLTGATGAVEGVTDGVVTASVALSNTTGAENTEARVEHDDTEVSVLVQVQGAVEGARHGLYTYTPSGLIPRTEQKIERRHVIAINQRSYDQAPFGVLLLVGRSAGWAGFTALGRTLAHLQQIGTRTGLGFMSAGYSSLTGRDLPSARRIGEIADRPGTLSYFALAGPVTAEQLGSTGMAEDAVHMRGPEELLKDDLRTVLPHYMVPPTIQVLDRIPHSSNGKQDRTELVRIATELADRTSRIEDPPKPGRESEVAQVWARVLDYRPVYREDDFFANGGNSMSALRLIRALNERLGVELPVQSIFRAPTPRQLAEETVRVQSPSGSATHPSRLLRLAGDGEAATTVLWPGLGGYPMSLRTLAGELAEHGHAVYGVQARGINAGEHPHHRLDELVADDVDELLGLGRSGPLRIVGYSFGARVAAEVAQRLTAAGREVEQLVLIAPGSPVLAGINANTEEVSYRNRYFKRVLASVFSGRVDPAYGIELDTKVTVRDEFIDLIAANETGFARATVDRIVAVVEHTYRFRAERSGVDQDLLDRSLFLRARGDGPSFADIPPAPLRPRVGPVSNLPYHHYEIVTAGALDIAAAVLERTVLAHTRNRELV</sequence>
<dbReference type="Pfam" id="PF00550">
    <property type="entry name" value="PP-binding"/>
    <property type="match status" value="1"/>
</dbReference>
<organism evidence="5 6">
    <name type="scientific">Nocardia callitridis</name>
    <dbReference type="NCBI Taxonomy" id="648753"/>
    <lineage>
        <taxon>Bacteria</taxon>
        <taxon>Bacillati</taxon>
        <taxon>Actinomycetota</taxon>
        <taxon>Actinomycetes</taxon>
        <taxon>Mycobacteriales</taxon>
        <taxon>Nocardiaceae</taxon>
        <taxon>Nocardia</taxon>
    </lineage>
</organism>
<proteinExistence type="predicted"/>
<dbReference type="SMART" id="SM00823">
    <property type="entry name" value="PKS_PP"/>
    <property type="match status" value="1"/>
</dbReference>
<dbReference type="CDD" id="cd02142">
    <property type="entry name" value="McbC_SagB-like_oxidoreductase"/>
    <property type="match status" value="1"/>
</dbReference>
<dbReference type="InterPro" id="IPR001031">
    <property type="entry name" value="Thioesterase"/>
</dbReference>
<dbReference type="InterPro" id="IPR036736">
    <property type="entry name" value="ACP-like_sf"/>
</dbReference>
<dbReference type="Gene3D" id="1.10.1200.10">
    <property type="entry name" value="ACP-like"/>
    <property type="match status" value="1"/>
</dbReference>
<accession>A0ABP9L5Z5</accession>
<dbReference type="InterPro" id="IPR042099">
    <property type="entry name" value="ANL_N_sf"/>
</dbReference>
<dbReference type="InterPro" id="IPR045851">
    <property type="entry name" value="AMP-bd_C_sf"/>
</dbReference>
<dbReference type="EMBL" id="BAABJM010000010">
    <property type="protein sequence ID" value="GAA5069723.1"/>
    <property type="molecule type" value="Genomic_DNA"/>
</dbReference>
<keyword evidence="2" id="KW-0596">Phosphopantetheine</keyword>
<comment type="caution">
    <text evidence="5">The sequence shown here is derived from an EMBL/GenBank/DDBJ whole genome shotgun (WGS) entry which is preliminary data.</text>
</comment>
<dbReference type="PANTHER" id="PTHR45527:SF1">
    <property type="entry name" value="FATTY ACID SYNTHASE"/>
    <property type="match status" value="1"/>
</dbReference>
<evidence type="ECO:0000313" key="5">
    <source>
        <dbReference type="EMBL" id="GAA5069723.1"/>
    </source>
</evidence>
<dbReference type="CDD" id="cd05930">
    <property type="entry name" value="A_NRPS"/>
    <property type="match status" value="1"/>
</dbReference>
<dbReference type="Gene3D" id="3.30.300.30">
    <property type="match status" value="2"/>
</dbReference>